<organism evidence="1 2">
    <name type="scientific">Biomphalaria pfeifferi</name>
    <name type="common">Bloodfluke planorb</name>
    <name type="synonym">Freshwater snail</name>
    <dbReference type="NCBI Taxonomy" id="112525"/>
    <lineage>
        <taxon>Eukaryota</taxon>
        <taxon>Metazoa</taxon>
        <taxon>Spiralia</taxon>
        <taxon>Lophotrochozoa</taxon>
        <taxon>Mollusca</taxon>
        <taxon>Gastropoda</taxon>
        <taxon>Heterobranchia</taxon>
        <taxon>Euthyneura</taxon>
        <taxon>Panpulmonata</taxon>
        <taxon>Hygrophila</taxon>
        <taxon>Lymnaeoidea</taxon>
        <taxon>Planorbidae</taxon>
        <taxon>Biomphalaria</taxon>
    </lineage>
</organism>
<evidence type="ECO:0000313" key="2">
    <source>
        <dbReference type="Proteomes" id="UP001233172"/>
    </source>
</evidence>
<keyword evidence="2" id="KW-1185">Reference proteome</keyword>
<evidence type="ECO:0000313" key="1">
    <source>
        <dbReference type="EMBL" id="KAK0060365.1"/>
    </source>
</evidence>
<sequence>MDCAFFLPSISSTGIWPKGVVGLTSGHFSLDSLTSSNSLPAYVKMSLSTSARPLRSK</sequence>
<reference evidence="1" key="2">
    <citation type="submission" date="2023-04" db="EMBL/GenBank/DDBJ databases">
        <authorList>
            <person name="Bu L."/>
            <person name="Lu L."/>
            <person name="Laidemitt M.R."/>
            <person name="Zhang S.M."/>
            <person name="Mutuku M."/>
            <person name="Mkoji G."/>
            <person name="Steinauer M."/>
            <person name="Loker E.S."/>
        </authorList>
    </citation>
    <scope>NUCLEOTIDE SEQUENCE</scope>
    <source>
        <strain evidence="1">KasaAsao</strain>
        <tissue evidence="1">Whole Snail</tissue>
    </source>
</reference>
<protein>
    <submittedName>
        <fullName evidence="1">Glutathione S-transferase 7</fullName>
    </submittedName>
</protein>
<comment type="caution">
    <text evidence="1">The sequence shown here is derived from an EMBL/GenBank/DDBJ whole genome shotgun (WGS) entry which is preliminary data.</text>
</comment>
<gene>
    <name evidence="1" type="ORF">Bpfe_010199</name>
</gene>
<accession>A0AAD8FDG7</accession>
<dbReference type="EMBL" id="JASAOG010000036">
    <property type="protein sequence ID" value="KAK0060365.1"/>
    <property type="molecule type" value="Genomic_DNA"/>
</dbReference>
<name>A0AAD8FDG7_BIOPF</name>
<reference evidence="1" key="1">
    <citation type="journal article" date="2023" name="PLoS Negl. Trop. Dis.">
        <title>A genome sequence for Biomphalaria pfeifferi, the major vector snail for the human-infecting parasite Schistosoma mansoni.</title>
        <authorList>
            <person name="Bu L."/>
            <person name="Lu L."/>
            <person name="Laidemitt M.R."/>
            <person name="Zhang S.M."/>
            <person name="Mutuku M."/>
            <person name="Mkoji G."/>
            <person name="Steinauer M."/>
            <person name="Loker E.S."/>
        </authorList>
    </citation>
    <scope>NUCLEOTIDE SEQUENCE</scope>
    <source>
        <strain evidence="1">KasaAsao</strain>
    </source>
</reference>
<dbReference type="AlphaFoldDB" id="A0AAD8FDG7"/>
<proteinExistence type="predicted"/>
<dbReference type="Proteomes" id="UP001233172">
    <property type="component" value="Unassembled WGS sequence"/>
</dbReference>